<dbReference type="InterPro" id="IPR029058">
    <property type="entry name" value="AB_hydrolase_fold"/>
</dbReference>
<reference evidence="3" key="1">
    <citation type="journal article" date="2019" name="Int. J. Syst. Evol. Microbiol.">
        <title>The Global Catalogue of Microorganisms (GCM) 10K type strain sequencing project: providing services to taxonomists for standard genome sequencing and annotation.</title>
        <authorList>
            <consortium name="The Broad Institute Genomics Platform"/>
            <consortium name="The Broad Institute Genome Sequencing Center for Infectious Disease"/>
            <person name="Wu L."/>
            <person name="Ma J."/>
        </authorList>
    </citation>
    <scope>NUCLEOTIDE SEQUENCE [LARGE SCALE GENOMIC DNA]</scope>
    <source>
        <strain evidence="3">CGMCC 1.19029</strain>
    </source>
</reference>
<dbReference type="GO" id="GO:0016787">
    <property type="term" value="F:hydrolase activity"/>
    <property type="evidence" value="ECO:0007669"/>
    <property type="project" value="UniProtKB-KW"/>
</dbReference>
<gene>
    <name evidence="2" type="ORF">ACFO0J_09550</name>
</gene>
<sequence>MLAIDNGRKIHFEINGNPAGRKLMLLNSLGTSLRSWDEVVGLLGDQYHVLRIDKSGHGQSDPHPGTARIADNTADVLAVMDAVQWDKASVCGVSIGGMTIIDMAIHYPDRLDKIIISNSSSYVSPENLMERCVMIDHFGLAFVADKVVGRFFVDQSTVSSNRRYMVALRDFLSCDGANYINWCNAIVAMDYRDQLHEIKAETLVITGQHDKATPAHMGQYLHASIKGSTMIELPYGHIPYMDNPEKYAGILKRFIS</sequence>
<organism evidence="2 3">
    <name type="scientific">Castellaniella hirudinis</name>
    <dbReference type="NCBI Taxonomy" id="1144617"/>
    <lineage>
        <taxon>Bacteria</taxon>
        <taxon>Pseudomonadati</taxon>
        <taxon>Pseudomonadota</taxon>
        <taxon>Betaproteobacteria</taxon>
        <taxon>Burkholderiales</taxon>
        <taxon>Alcaligenaceae</taxon>
        <taxon>Castellaniella</taxon>
    </lineage>
</organism>
<dbReference type="EMBL" id="JBHSDY010000005">
    <property type="protein sequence ID" value="MFC4298283.1"/>
    <property type="molecule type" value="Genomic_DNA"/>
</dbReference>
<proteinExistence type="predicted"/>
<dbReference type="Gene3D" id="3.40.50.1820">
    <property type="entry name" value="alpha/beta hydrolase"/>
    <property type="match status" value="1"/>
</dbReference>
<evidence type="ECO:0000313" key="2">
    <source>
        <dbReference type="EMBL" id="MFC4298283.1"/>
    </source>
</evidence>
<dbReference type="Proteomes" id="UP001595756">
    <property type="component" value="Unassembled WGS sequence"/>
</dbReference>
<dbReference type="PANTHER" id="PTHR43433">
    <property type="entry name" value="HYDROLASE, ALPHA/BETA FOLD FAMILY PROTEIN"/>
    <property type="match status" value="1"/>
</dbReference>
<comment type="caution">
    <text evidence="2">The sequence shown here is derived from an EMBL/GenBank/DDBJ whole genome shotgun (WGS) entry which is preliminary data.</text>
</comment>
<protein>
    <submittedName>
        <fullName evidence="2">Alpha/beta fold hydrolase</fullName>
    </submittedName>
</protein>
<evidence type="ECO:0000313" key="3">
    <source>
        <dbReference type="Proteomes" id="UP001595756"/>
    </source>
</evidence>
<dbReference type="Pfam" id="PF12146">
    <property type="entry name" value="Hydrolase_4"/>
    <property type="match status" value="1"/>
</dbReference>
<feature type="domain" description="Serine aminopeptidase S33" evidence="1">
    <location>
        <begin position="42"/>
        <end position="226"/>
    </location>
</feature>
<evidence type="ECO:0000259" key="1">
    <source>
        <dbReference type="Pfam" id="PF12146"/>
    </source>
</evidence>
<dbReference type="InterPro" id="IPR000073">
    <property type="entry name" value="AB_hydrolase_1"/>
</dbReference>
<name>A0ABV8RYP4_9BURK</name>
<keyword evidence="2" id="KW-0378">Hydrolase</keyword>
<accession>A0ABV8RYP4</accession>
<dbReference type="SUPFAM" id="SSF53474">
    <property type="entry name" value="alpha/beta-Hydrolases"/>
    <property type="match status" value="1"/>
</dbReference>
<dbReference type="PRINTS" id="PR00111">
    <property type="entry name" value="ABHYDROLASE"/>
</dbReference>
<keyword evidence="3" id="KW-1185">Reference proteome</keyword>
<dbReference type="InterPro" id="IPR022742">
    <property type="entry name" value="Hydrolase_4"/>
</dbReference>
<dbReference type="InterPro" id="IPR050471">
    <property type="entry name" value="AB_hydrolase"/>
</dbReference>
<dbReference type="RefSeq" id="WP_376812834.1">
    <property type="nucleotide sequence ID" value="NZ_JBHSDY010000005.1"/>
</dbReference>
<dbReference type="PANTHER" id="PTHR43433:SF5">
    <property type="entry name" value="AB HYDROLASE-1 DOMAIN-CONTAINING PROTEIN"/>
    <property type="match status" value="1"/>
</dbReference>